<comment type="pathway">
    <text evidence="2">Siderophore biosynthesis.</text>
</comment>
<comment type="cofactor">
    <cofactor evidence="1">
        <name>pyridoxal 5'-phosphate</name>
        <dbReference type="ChEBI" id="CHEBI:597326"/>
    </cofactor>
</comment>
<dbReference type="CDD" id="cd01561">
    <property type="entry name" value="CBS_like"/>
    <property type="match status" value="1"/>
</dbReference>
<dbReference type="PROSITE" id="PS00901">
    <property type="entry name" value="CYS_SYNTHASE"/>
    <property type="match status" value="1"/>
</dbReference>
<dbReference type="AlphaFoldDB" id="A0A8J7FRJ3"/>
<dbReference type="Pfam" id="PF00291">
    <property type="entry name" value="PALP"/>
    <property type="match status" value="1"/>
</dbReference>
<dbReference type="InterPro" id="IPR050214">
    <property type="entry name" value="Cys_Synth/Cystath_Beta-Synth"/>
</dbReference>
<keyword evidence="8" id="KW-0663">Pyridoxal phosphate</keyword>
<evidence type="ECO:0000256" key="5">
    <source>
        <dbReference type="ARBA" id="ARBA00012331"/>
    </source>
</evidence>
<dbReference type="Gene3D" id="3.40.50.1100">
    <property type="match status" value="2"/>
</dbReference>
<gene>
    <name evidence="10" type="primary">sbnA</name>
    <name evidence="10" type="ORF">IM532_12675</name>
</gene>
<name>A0A8J7FRJ3_9FLAO</name>
<dbReference type="Proteomes" id="UP000608754">
    <property type="component" value="Unassembled WGS sequence"/>
</dbReference>
<dbReference type="GO" id="GO:0006535">
    <property type="term" value="P:cysteine biosynthetic process from serine"/>
    <property type="evidence" value="ECO:0007669"/>
    <property type="project" value="InterPro"/>
</dbReference>
<evidence type="ECO:0000259" key="9">
    <source>
        <dbReference type="Pfam" id="PF00291"/>
    </source>
</evidence>
<feature type="domain" description="Tryptophan synthase beta chain-like PALP" evidence="9">
    <location>
        <begin position="12"/>
        <end position="298"/>
    </location>
</feature>
<comment type="subunit">
    <text evidence="4">Homodimer.</text>
</comment>
<dbReference type="PANTHER" id="PTHR10314">
    <property type="entry name" value="CYSTATHIONINE BETA-SYNTHASE"/>
    <property type="match status" value="1"/>
</dbReference>
<sequence>MMNNQSDTGILSCIGNTPLVQLTRIFPASSIQLFGKLEMFNPGGSIKDRTAYNILKNAIDKGILHENSTVIESTSGNMGIGLARICHFLGLKLILVTDPHINEMCVSILITFNANIITVTQHDGKGGYLNTRLEKVQQLLSEIPNSFWPNQYHNMDNPLAHEQTYSEIVLTLGKNPDYIYVSTSTCGTLRGLADAIAKYNAHTKIIAVDAKGSVIFDDLPQKRIIPGMGASRKSTFIQMEQVHQVVHISDQETVEGCYQLLDTESILAGGSSGAIVKAMEKTISQLPENATVVAILPDNGERYLQTIYSEEWVNQNFKVENNDLENGTHQSKY</sequence>
<dbReference type="InterPro" id="IPR036052">
    <property type="entry name" value="TrpB-like_PALP_sf"/>
</dbReference>
<comment type="caution">
    <text evidence="10">The sequence shown here is derived from an EMBL/GenBank/DDBJ whole genome shotgun (WGS) entry which is preliminary data.</text>
</comment>
<protein>
    <recommendedName>
        <fullName evidence="6">N-(2-amino-2-carboxyethyl)-L-glutamate synthase</fullName>
        <ecNumber evidence="5">2.5.1.140</ecNumber>
    </recommendedName>
</protein>
<evidence type="ECO:0000256" key="1">
    <source>
        <dbReference type="ARBA" id="ARBA00001933"/>
    </source>
</evidence>
<dbReference type="RefSeq" id="WP_194183870.1">
    <property type="nucleotide sequence ID" value="NZ_JADGIK010000012.1"/>
</dbReference>
<evidence type="ECO:0000313" key="11">
    <source>
        <dbReference type="Proteomes" id="UP000608754"/>
    </source>
</evidence>
<keyword evidence="7" id="KW-0808">Transferase</keyword>
<dbReference type="EC" id="2.5.1.140" evidence="5"/>
<dbReference type="InterPro" id="IPR023927">
    <property type="entry name" value="SbnA"/>
</dbReference>
<organism evidence="10 11">
    <name type="scientific">Faecalibacter rhinopitheci</name>
    <dbReference type="NCBI Taxonomy" id="2779678"/>
    <lineage>
        <taxon>Bacteria</taxon>
        <taxon>Pseudomonadati</taxon>
        <taxon>Bacteroidota</taxon>
        <taxon>Flavobacteriia</taxon>
        <taxon>Flavobacteriales</taxon>
        <taxon>Weeksellaceae</taxon>
        <taxon>Faecalibacter</taxon>
    </lineage>
</organism>
<dbReference type="InterPro" id="IPR001216">
    <property type="entry name" value="P-phosphate_BS"/>
</dbReference>
<evidence type="ECO:0000256" key="6">
    <source>
        <dbReference type="ARBA" id="ARBA00016985"/>
    </source>
</evidence>
<evidence type="ECO:0000313" key="10">
    <source>
        <dbReference type="EMBL" id="MBF0598284.1"/>
    </source>
</evidence>
<dbReference type="NCBIfam" id="TIGR03945">
    <property type="entry name" value="PLP_SbnA_fam"/>
    <property type="match status" value="1"/>
</dbReference>
<evidence type="ECO:0000256" key="2">
    <source>
        <dbReference type="ARBA" id="ARBA00004924"/>
    </source>
</evidence>
<accession>A0A8J7FRJ3</accession>
<dbReference type="InterPro" id="IPR001926">
    <property type="entry name" value="TrpB-like_PALP"/>
</dbReference>
<evidence type="ECO:0000256" key="7">
    <source>
        <dbReference type="ARBA" id="ARBA00022679"/>
    </source>
</evidence>
<evidence type="ECO:0000256" key="4">
    <source>
        <dbReference type="ARBA" id="ARBA00011738"/>
    </source>
</evidence>
<evidence type="ECO:0000256" key="8">
    <source>
        <dbReference type="ARBA" id="ARBA00022898"/>
    </source>
</evidence>
<dbReference type="EMBL" id="JADGIK010000012">
    <property type="protein sequence ID" value="MBF0598284.1"/>
    <property type="molecule type" value="Genomic_DNA"/>
</dbReference>
<evidence type="ECO:0000256" key="3">
    <source>
        <dbReference type="ARBA" id="ARBA00008519"/>
    </source>
</evidence>
<keyword evidence="11" id="KW-1185">Reference proteome</keyword>
<comment type="similarity">
    <text evidence="3">Belongs to the cysteine synthase/cystathionine beta-synthase family. SbnA subfamily.</text>
</comment>
<proteinExistence type="inferred from homology"/>
<reference evidence="10" key="1">
    <citation type="submission" date="2020-10" db="EMBL/GenBank/DDBJ databases">
        <authorList>
            <person name="Lu T."/>
            <person name="Wang Q."/>
            <person name="Han X."/>
        </authorList>
    </citation>
    <scope>NUCLEOTIDE SEQUENCE</scope>
    <source>
        <strain evidence="10">WQ 117</strain>
    </source>
</reference>
<dbReference type="GO" id="GO:0016765">
    <property type="term" value="F:transferase activity, transferring alkyl or aryl (other than methyl) groups"/>
    <property type="evidence" value="ECO:0007669"/>
    <property type="project" value="UniProtKB-ARBA"/>
</dbReference>
<dbReference type="SUPFAM" id="SSF53686">
    <property type="entry name" value="Tryptophan synthase beta subunit-like PLP-dependent enzymes"/>
    <property type="match status" value="1"/>
</dbReference>